<feature type="compositionally biased region" description="Polar residues" evidence="1">
    <location>
        <begin position="99"/>
        <end position="109"/>
    </location>
</feature>
<feature type="region of interest" description="Disordered" evidence="1">
    <location>
        <begin position="39"/>
        <end position="65"/>
    </location>
</feature>
<feature type="compositionally biased region" description="Polar residues" evidence="1">
    <location>
        <begin position="128"/>
        <end position="141"/>
    </location>
</feature>
<name>A0A409WWU5_9AGAR</name>
<dbReference type="EMBL" id="NHTK01005092">
    <property type="protein sequence ID" value="PPQ82949.1"/>
    <property type="molecule type" value="Genomic_DNA"/>
</dbReference>
<dbReference type="Proteomes" id="UP000284842">
    <property type="component" value="Unassembled WGS sequence"/>
</dbReference>
<accession>A0A409WWU5</accession>
<protein>
    <submittedName>
        <fullName evidence="2">Uncharacterized protein</fullName>
    </submittedName>
</protein>
<dbReference type="AlphaFoldDB" id="A0A409WWU5"/>
<proteinExistence type="predicted"/>
<gene>
    <name evidence="2" type="ORF">CVT24_012853</name>
</gene>
<dbReference type="STRING" id="181874.A0A409WWU5"/>
<keyword evidence="3" id="KW-1185">Reference proteome</keyword>
<feature type="compositionally biased region" description="Basic and acidic residues" evidence="1">
    <location>
        <begin position="114"/>
        <end position="127"/>
    </location>
</feature>
<feature type="region of interest" description="Disordered" evidence="1">
    <location>
        <begin position="99"/>
        <end position="153"/>
    </location>
</feature>
<sequence>MLHGFSCYYGRKTRIFMLSEWGAAIVQMDRCETSLPKPLSCGWSPQKREKRKTHSRLPQQPLGGVEDCHQAEQGARFFSKAHRATNAAPYAPSVLDAASTNMGSATNPNCGMEKPSHSQDATIRESSSHQTENHYVSNGSCQKDAPVPSTTRTIGVQDVGTGTTALKDAILQRRHKACTTYRWEEWERELDRWELRKKYKDLVAGMRWGFHLGISVVDRTHTPPNHLSVKQFPEAYQQTVEKEFKATRYLGPLSREEVEAVIGPFQSSPLSLIPKPGKQGKFRAIHNFSYPHTTKENISSVNSKICADDFPCTWGTFSTVFLLVARLPQG</sequence>
<evidence type="ECO:0000313" key="3">
    <source>
        <dbReference type="Proteomes" id="UP000284842"/>
    </source>
</evidence>
<organism evidence="2 3">
    <name type="scientific">Panaeolus cyanescens</name>
    <dbReference type="NCBI Taxonomy" id="181874"/>
    <lineage>
        <taxon>Eukaryota</taxon>
        <taxon>Fungi</taxon>
        <taxon>Dikarya</taxon>
        <taxon>Basidiomycota</taxon>
        <taxon>Agaricomycotina</taxon>
        <taxon>Agaricomycetes</taxon>
        <taxon>Agaricomycetidae</taxon>
        <taxon>Agaricales</taxon>
        <taxon>Agaricineae</taxon>
        <taxon>Galeropsidaceae</taxon>
        <taxon>Panaeolus</taxon>
    </lineage>
</organism>
<comment type="caution">
    <text evidence="2">The sequence shown here is derived from an EMBL/GenBank/DDBJ whole genome shotgun (WGS) entry which is preliminary data.</text>
</comment>
<evidence type="ECO:0000256" key="1">
    <source>
        <dbReference type="SAM" id="MobiDB-lite"/>
    </source>
</evidence>
<dbReference type="InParanoid" id="A0A409WWU5"/>
<reference evidence="2 3" key="1">
    <citation type="journal article" date="2018" name="Evol. Lett.">
        <title>Horizontal gene cluster transfer increased hallucinogenic mushroom diversity.</title>
        <authorList>
            <person name="Reynolds H.T."/>
            <person name="Vijayakumar V."/>
            <person name="Gluck-Thaler E."/>
            <person name="Korotkin H.B."/>
            <person name="Matheny P.B."/>
            <person name="Slot J.C."/>
        </authorList>
    </citation>
    <scope>NUCLEOTIDE SEQUENCE [LARGE SCALE GENOMIC DNA]</scope>
    <source>
        <strain evidence="2 3">2629</strain>
    </source>
</reference>
<dbReference type="OrthoDB" id="2678913at2759"/>
<evidence type="ECO:0000313" key="2">
    <source>
        <dbReference type="EMBL" id="PPQ82949.1"/>
    </source>
</evidence>